<accession>A0A549TGI9</accession>
<feature type="domain" description="CBS" evidence="4">
    <location>
        <begin position="244"/>
        <end position="302"/>
    </location>
</feature>
<name>A0A549TGI9_9HYPH</name>
<dbReference type="RefSeq" id="WP_142880888.1">
    <property type="nucleotide sequence ID" value="NZ_VJMG01000008.1"/>
</dbReference>
<dbReference type="InterPro" id="IPR000644">
    <property type="entry name" value="CBS_dom"/>
</dbReference>
<dbReference type="SUPFAM" id="SSF54631">
    <property type="entry name" value="CBS-domain pair"/>
    <property type="match status" value="1"/>
</dbReference>
<comment type="caution">
    <text evidence="5">The sequence shown here is derived from an EMBL/GenBank/DDBJ whole genome shotgun (WGS) entry which is preliminary data.</text>
</comment>
<reference evidence="5 6" key="1">
    <citation type="submission" date="2019-07" db="EMBL/GenBank/DDBJ databases">
        <title>Ln-dependent methylotrophs.</title>
        <authorList>
            <person name="Tani A."/>
        </authorList>
    </citation>
    <scope>NUCLEOTIDE SEQUENCE [LARGE SCALE GENOMIC DNA]</scope>
    <source>
        <strain evidence="5 6">SM12</strain>
    </source>
</reference>
<evidence type="ECO:0000256" key="3">
    <source>
        <dbReference type="SAM" id="Phobius"/>
    </source>
</evidence>
<gene>
    <name evidence="5" type="ORF">FNA46_03150</name>
</gene>
<dbReference type="SMART" id="SM00116">
    <property type="entry name" value="CBS"/>
    <property type="match status" value="2"/>
</dbReference>
<sequence length="395" mass="41779">MTLLSRLDRFLPSPMPLSLRERIRAPLGALAGIALTAAGGLLALRQGLPAPALIAPMGASAVLVFAAPASPLAQPWSVLGGNGLSAVVGVAAAMLVPDALFASALAVALAIAVMTACRCLHPPGGAVALTAVVGGAAVRELGFGFALWPVIGNSLLLLVAGLLFHRLTGGVYPHRLRPSARSHATADPAPFARIGFASEDLDAVLKDYDQFLDVDRGDLETILRRTELRSYRRRARHVECASIMSRDVVAVAPDTSLREAHELMRRHRFRALPVTDDHARVVGIVTQTDFLHKPRWVAGRPRIAFGQRLRLILAGASAPNDTVKDIMTSPVRTVRPDTPIADAIIAFAEGGLHDMPVVRDDSRLAGILSQSDALVAMLEDRKAGESSASPATVNP</sequence>
<dbReference type="Pfam" id="PF04982">
    <property type="entry name" value="TM_HPP"/>
    <property type="match status" value="1"/>
</dbReference>
<dbReference type="Proteomes" id="UP000316801">
    <property type="component" value="Unassembled WGS sequence"/>
</dbReference>
<proteinExistence type="predicted"/>
<evidence type="ECO:0000256" key="2">
    <source>
        <dbReference type="PROSITE-ProRule" id="PRU00703"/>
    </source>
</evidence>
<dbReference type="CDD" id="cd04600">
    <property type="entry name" value="CBS_pair_HPP_assoc"/>
    <property type="match status" value="1"/>
</dbReference>
<dbReference type="PROSITE" id="PS51371">
    <property type="entry name" value="CBS"/>
    <property type="match status" value="2"/>
</dbReference>
<dbReference type="InterPro" id="IPR051257">
    <property type="entry name" value="Diverse_CBS-Domain"/>
</dbReference>
<keyword evidence="1 2" id="KW-0129">CBS domain</keyword>
<evidence type="ECO:0000259" key="4">
    <source>
        <dbReference type="PROSITE" id="PS51371"/>
    </source>
</evidence>
<keyword evidence="3" id="KW-0812">Transmembrane</keyword>
<feature type="transmembrane region" description="Helical" evidence="3">
    <location>
        <begin position="25"/>
        <end position="44"/>
    </location>
</feature>
<keyword evidence="3" id="KW-0472">Membrane</keyword>
<protein>
    <submittedName>
        <fullName evidence="5">HPP family protein</fullName>
    </submittedName>
</protein>
<feature type="domain" description="CBS" evidence="4">
    <location>
        <begin position="327"/>
        <end position="383"/>
    </location>
</feature>
<dbReference type="Gene3D" id="3.10.580.10">
    <property type="entry name" value="CBS-domain"/>
    <property type="match status" value="1"/>
</dbReference>
<evidence type="ECO:0000256" key="1">
    <source>
        <dbReference type="ARBA" id="ARBA00023122"/>
    </source>
</evidence>
<dbReference type="Pfam" id="PF00571">
    <property type="entry name" value="CBS"/>
    <property type="match status" value="2"/>
</dbReference>
<dbReference type="EMBL" id="VJMG01000008">
    <property type="protein sequence ID" value="TRL41882.1"/>
    <property type="molecule type" value="Genomic_DNA"/>
</dbReference>
<dbReference type="InterPro" id="IPR046342">
    <property type="entry name" value="CBS_dom_sf"/>
</dbReference>
<feature type="transmembrane region" description="Helical" evidence="3">
    <location>
        <begin position="50"/>
        <end position="69"/>
    </location>
</feature>
<dbReference type="InterPro" id="IPR058581">
    <property type="entry name" value="TM_HPP"/>
</dbReference>
<dbReference type="PANTHER" id="PTHR43080">
    <property type="entry name" value="CBS DOMAIN-CONTAINING PROTEIN CBSX3, MITOCHONDRIAL"/>
    <property type="match status" value="1"/>
</dbReference>
<keyword evidence="3" id="KW-1133">Transmembrane helix</keyword>
<dbReference type="AlphaFoldDB" id="A0A549TGI9"/>
<keyword evidence="6" id="KW-1185">Reference proteome</keyword>
<evidence type="ECO:0000313" key="5">
    <source>
        <dbReference type="EMBL" id="TRL41882.1"/>
    </source>
</evidence>
<dbReference type="PANTHER" id="PTHR43080:SF29">
    <property type="entry name" value="OS02G0818000 PROTEIN"/>
    <property type="match status" value="1"/>
</dbReference>
<evidence type="ECO:0000313" key="6">
    <source>
        <dbReference type="Proteomes" id="UP000316801"/>
    </source>
</evidence>
<organism evidence="5 6">
    <name type="scientific">Rhizobium straminoryzae</name>
    <dbReference type="NCBI Taxonomy" id="1387186"/>
    <lineage>
        <taxon>Bacteria</taxon>
        <taxon>Pseudomonadati</taxon>
        <taxon>Pseudomonadota</taxon>
        <taxon>Alphaproteobacteria</taxon>
        <taxon>Hyphomicrobiales</taxon>
        <taxon>Rhizobiaceae</taxon>
        <taxon>Rhizobium/Agrobacterium group</taxon>
        <taxon>Rhizobium</taxon>
    </lineage>
</organism>